<dbReference type="PIRSF" id="PIRSF017388">
    <property type="entry name" value="Esterase_lipase"/>
    <property type="match status" value="1"/>
</dbReference>
<dbReference type="SUPFAM" id="SSF53474">
    <property type="entry name" value="alpha/beta-Hydrolases"/>
    <property type="match status" value="1"/>
</dbReference>
<dbReference type="KEGG" id="aacx:DEACI_0303"/>
<protein>
    <submittedName>
        <fullName evidence="4">Alpha/Beta hydrolase fold</fullName>
        <ecNumber evidence="4">3.1.1.-</ecNumber>
    </submittedName>
    <submittedName>
        <fullName evidence="5">Esterase/lipase</fullName>
    </submittedName>
</protein>
<feature type="active site" description="Charge relay system" evidence="1">
    <location>
        <position position="217"/>
    </location>
</feature>
<feature type="domain" description="AB hydrolase-1" evidence="3">
    <location>
        <begin position="16"/>
        <end position="224"/>
    </location>
</feature>
<name>A0A8S0XUS1_9FIRM</name>
<feature type="binding site" evidence="2">
    <location>
        <position position="90"/>
    </location>
    <ligand>
        <name>substrate</name>
    </ligand>
</feature>
<evidence type="ECO:0000256" key="2">
    <source>
        <dbReference type="PIRSR" id="PIRSR017388-2"/>
    </source>
</evidence>
<dbReference type="AlphaFoldDB" id="A0A8S0XUS1"/>
<feature type="active site" description="Nucleophile" evidence="1">
    <location>
        <position position="89"/>
    </location>
</feature>
<keyword evidence="4" id="KW-0378">Hydrolase</keyword>
<gene>
    <name evidence="4" type="ORF">DEACI_0303</name>
    <name evidence="5" type="ORF">DEACI_0677</name>
</gene>
<keyword evidence="6" id="KW-1185">Reference proteome</keyword>
<dbReference type="InterPro" id="IPR000073">
    <property type="entry name" value="AB_hydrolase_1"/>
</dbReference>
<dbReference type="Gene3D" id="3.40.50.1820">
    <property type="entry name" value="alpha/beta hydrolase"/>
    <property type="match status" value="1"/>
</dbReference>
<evidence type="ECO:0000259" key="3">
    <source>
        <dbReference type="Pfam" id="PF12697"/>
    </source>
</evidence>
<evidence type="ECO:0000313" key="5">
    <source>
        <dbReference type="EMBL" id="CEJ06229.1"/>
    </source>
</evidence>
<dbReference type="InterPro" id="IPR029058">
    <property type="entry name" value="AB_hydrolase_fold"/>
</dbReference>
<evidence type="ECO:0000313" key="6">
    <source>
        <dbReference type="Proteomes" id="UP001071230"/>
    </source>
</evidence>
<dbReference type="Proteomes" id="UP000836597">
    <property type="component" value="Chromosome"/>
</dbReference>
<dbReference type="EMBL" id="CDGJ01000019">
    <property type="protein sequence ID" value="CEJ06229.1"/>
    <property type="molecule type" value="Genomic_DNA"/>
</dbReference>
<feature type="active site" description="Charge relay system" evidence="1">
    <location>
        <position position="187"/>
    </location>
</feature>
<evidence type="ECO:0000313" key="4">
    <source>
        <dbReference type="EMBL" id="CAA7599677.1"/>
    </source>
</evidence>
<dbReference type="EMBL" id="LR746496">
    <property type="protein sequence ID" value="CAA7599677.1"/>
    <property type="molecule type" value="Genomic_DNA"/>
</dbReference>
<proteinExistence type="predicted"/>
<feature type="binding site" evidence="2">
    <location>
        <position position="21"/>
    </location>
    <ligand>
        <name>substrate</name>
    </ligand>
</feature>
<dbReference type="Proteomes" id="UP001071230">
    <property type="component" value="Unassembled WGS sequence"/>
</dbReference>
<dbReference type="Pfam" id="PF12697">
    <property type="entry name" value="Abhydrolase_6"/>
    <property type="match status" value="1"/>
</dbReference>
<dbReference type="InterPro" id="IPR012354">
    <property type="entry name" value="Esterase_lipase"/>
</dbReference>
<reference evidence="5" key="1">
    <citation type="submission" date="2014-11" db="EMBL/GenBank/DDBJ databases">
        <authorList>
            <person name="Hornung B.V."/>
        </authorList>
    </citation>
    <scope>NUCLEOTIDE SEQUENCE</scope>
    <source>
        <strain evidence="5">INE</strain>
    </source>
</reference>
<accession>A0A8S0XUS1</accession>
<organism evidence="4">
    <name type="scientific">Acididesulfobacillus acetoxydans</name>
    <dbReference type="NCBI Taxonomy" id="1561005"/>
    <lineage>
        <taxon>Bacteria</taxon>
        <taxon>Bacillati</taxon>
        <taxon>Bacillota</taxon>
        <taxon>Clostridia</taxon>
        <taxon>Eubacteriales</taxon>
        <taxon>Peptococcaceae</taxon>
        <taxon>Acididesulfobacillus</taxon>
    </lineage>
</organism>
<sequence length="243" mass="26658">MLEAFYHEGNDDLGCLLLHGFTGSPSEMRFLGEKLAAYGWTVNGIMLSGHGTTPEDMVRTGWKDWARDAEAGVRGLRRHCSRVAAIGLSMGGLLSVYLAEKGLVDAVISMNTPMVLQDWRARLAGLAKPFVHYVAKAEVSGRLAAERFAYGKIPLRPLDSLNKAVPGVRRKLGLVRCPVLVMQSRRDKTVSPRSADILWRGLSGARTERIFWENSGHILTLGPEREAVALETARFLQTMLGAG</sequence>
<reference evidence="4" key="2">
    <citation type="submission" date="2020-01" db="EMBL/GenBank/DDBJ databases">
        <authorList>
            <person name="Hornung B."/>
        </authorList>
    </citation>
    <scope>NUCLEOTIDE SEQUENCE</scope>
    <source>
        <strain evidence="4">PacBioINE</strain>
    </source>
</reference>
<evidence type="ECO:0000256" key="1">
    <source>
        <dbReference type="PIRSR" id="PIRSR017388-1"/>
    </source>
</evidence>
<dbReference type="EC" id="3.1.1.-" evidence="4"/>
<dbReference type="GO" id="GO:0052689">
    <property type="term" value="F:carboxylic ester hydrolase activity"/>
    <property type="evidence" value="ECO:0007669"/>
    <property type="project" value="InterPro"/>
</dbReference>